<dbReference type="HOGENOM" id="CLU_2170297_0_0_1"/>
<dbReference type="Proteomes" id="UP000008142">
    <property type="component" value="Unassembled WGS sequence"/>
</dbReference>
<dbReference type="EMBL" id="DS990639">
    <property type="protein sequence ID" value="EGC46341.1"/>
    <property type="molecule type" value="Genomic_DNA"/>
</dbReference>
<organism evidence="2">
    <name type="scientific">Ajellomyces capsulatus (strain H88)</name>
    <name type="common">Darling's disease fungus</name>
    <name type="synonym">Histoplasma capsulatum</name>
    <dbReference type="NCBI Taxonomy" id="544711"/>
    <lineage>
        <taxon>Eukaryota</taxon>
        <taxon>Fungi</taxon>
        <taxon>Dikarya</taxon>
        <taxon>Ascomycota</taxon>
        <taxon>Pezizomycotina</taxon>
        <taxon>Eurotiomycetes</taxon>
        <taxon>Eurotiomycetidae</taxon>
        <taxon>Onygenales</taxon>
        <taxon>Ajellomycetaceae</taxon>
        <taxon>Histoplasma</taxon>
    </lineage>
</organism>
<protein>
    <submittedName>
        <fullName evidence="1">Predicted protein</fullName>
    </submittedName>
</protein>
<evidence type="ECO:0000313" key="2">
    <source>
        <dbReference type="Proteomes" id="UP000008142"/>
    </source>
</evidence>
<accession>F0UI36</accession>
<evidence type="ECO:0000313" key="1">
    <source>
        <dbReference type="EMBL" id="EGC46341.1"/>
    </source>
</evidence>
<gene>
    <name evidence="1" type="ORF">HCEG_05556</name>
</gene>
<proteinExistence type="predicted"/>
<dbReference type="AlphaFoldDB" id="F0UI36"/>
<sequence length="110" mass="12346">MPANVALDVRTKICILLALPRMARTAMVLFAGQTMRTYELTHICLSLVDRITERRKKPAHHQIQIRLHVVVRGGGGGGEAEIPEWMVVMSDVHLFYRLFPASPDDIVGKL</sequence>
<reference evidence="2" key="1">
    <citation type="submission" date="2008-07" db="EMBL/GenBank/DDBJ databases">
        <title>Annotation of Ajellomyces capsulatus strain H88.</title>
        <authorList>
            <person name="Champion M."/>
            <person name="Cuomo C."/>
            <person name="Ma L.-J."/>
            <person name="Henn M.R."/>
            <person name="Sil A."/>
            <person name="Goldman B."/>
            <person name="Young S.K."/>
            <person name="Kodira C.D."/>
            <person name="Zeng Q."/>
            <person name="Koehrsen M."/>
            <person name="Alvarado L."/>
            <person name="Berlin A."/>
            <person name="Borenstein D."/>
            <person name="Chen Z."/>
            <person name="Engels R."/>
            <person name="Freedman E."/>
            <person name="Gellesch M."/>
            <person name="Goldberg J."/>
            <person name="Griggs A."/>
            <person name="Gujja S."/>
            <person name="Heiman D."/>
            <person name="Hepburn T."/>
            <person name="Howarth C."/>
            <person name="Jen D."/>
            <person name="Larson L."/>
            <person name="Lewis B."/>
            <person name="Mehta T."/>
            <person name="Park D."/>
            <person name="Pearson M."/>
            <person name="Roberts A."/>
            <person name="Saif S."/>
            <person name="Shea T."/>
            <person name="Shenoy N."/>
            <person name="Sisk P."/>
            <person name="Stolte C."/>
            <person name="Sykes S."/>
            <person name="Walk T."/>
            <person name="White J."/>
            <person name="Yandava C."/>
            <person name="Klein B."/>
            <person name="McEwen J.G."/>
            <person name="Puccia R."/>
            <person name="Goldman G.H."/>
            <person name="Felipe M.S."/>
            <person name="Nino-Vega G."/>
            <person name="San-Blas G."/>
            <person name="Taylor J."/>
            <person name="Mendoza L."/>
            <person name="Galagan J."/>
            <person name="Nusbaum C."/>
            <person name="Birren B."/>
        </authorList>
    </citation>
    <scope>NUCLEOTIDE SEQUENCE [LARGE SCALE GENOMIC DNA]</scope>
    <source>
        <strain evidence="2">H88</strain>
    </source>
</reference>
<name>F0UI36_AJEC8</name>